<gene>
    <name evidence="8" type="ORF">GCK32_009915</name>
</gene>
<comment type="catalytic activity">
    <reaction evidence="5 7">
        <text>glucuronate acceptor + UDP-alpha-D-glucuronate = acceptor beta-D-glucuronoside + UDP + H(+)</text>
        <dbReference type="Rhea" id="RHEA:21032"/>
        <dbReference type="ChEBI" id="CHEBI:15378"/>
        <dbReference type="ChEBI" id="CHEBI:58052"/>
        <dbReference type="ChEBI" id="CHEBI:58223"/>
        <dbReference type="ChEBI" id="CHEBI:132367"/>
        <dbReference type="ChEBI" id="CHEBI:132368"/>
        <dbReference type="EC" id="2.4.1.17"/>
    </reaction>
</comment>
<evidence type="ECO:0000256" key="3">
    <source>
        <dbReference type="ARBA" id="ARBA00022679"/>
    </source>
</evidence>
<dbReference type="PROSITE" id="PS00375">
    <property type="entry name" value="UDPGT"/>
    <property type="match status" value="1"/>
</dbReference>
<evidence type="ECO:0000256" key="7">
    <source>
        <dbReference type="RuleBase" id="RU362059"/>
    </source>
</evidence>
<reference evidence="8 9" key="1">
    <citation type="submission" date="2019-10" db="EMBL/GenBank/DDBJ databases">
        <title>Assembly and Annotation for the nematode Trichostrongylus colubriformis.</title>
        <authorList>
            <person name="Martin J."/>
        </authorList>
    </citation>
    <scope>NUCLEOTIDE SEQUENCE [LARGE SCALE GENOMIC DNA]</scope>
    <source>
        <strain evidence="8">G859</strain>
        <tissue evidence="8">Whole worm</tissue>
    </source>
</reference>
<keyword evidence="4" id="KW-0732">Signal</keyword>
<dbReference type="Proteomes" id="UP001331761">
    <property type="component" value="Unassembled WGS sequence"/>
</dbReference>
<dbReference type="InterPro" id="IPR050271">
    <property type="entry name" value="UDP-glycosyltransferase"/>
</dbReference>
<comment type="caution">
    <text evidence="8">The sequence shown here is derived from an EMBL/GenBank/DDBJ whole genome shotgun (WGS) entry which is preliminary data.</text>
</comment>
<dbReference type="AlphaFoldDB" id="A0AAN8FXA6"/>
<dbReference type="SUPFAM" id="SSF53756">
    <property type="entry name" value="UDP-Glycosyltransferase/glycogen phosphorylase"/>
    <property type="match status" value="1"/>
</dbReference>
<evidence type="ECO:0000256" key="4">
    <source>
        <dbReference type="ARBA" id="ARBA00022729"/>
    </source>
</evidence>
<sequence>VKAILGALSKLTTYRIYWRVGHQVQLKGVKEEDVPSHINLTAFIPQNDLLAHKSCKLLVTNGGMSSVMEAIAHGVPIVGIPLYGSNRHNLKKVVSKVSAKENPFDYHIDFSFSSNRILYP</sequence>
<dbReference type="PANTHER" id="PTHR48043">
    <property type="entry name" value="EG:EG0003.4 PROTEIN-RELATED"/>
    <property type="match status" value="1"/>
</dbReference>
<dbReference type="Gene3D" id="3.40.50.2000">
    <property type="entry name" value="Glycogen Phosphorylase B"/>
    <property type="match status" value="1"/>
</dbReference>
<dbReference type="EC" id="2.4.1.17" evidence="7"/>
<keyword evidence="9" id="KW-1185">Reference proteome</keyword>
<dbReference type="EMBL" id="WIXE01002432">
    <property type="protein sequence ID" value="KAK5984819.1"/>
    <property type="molecule type" value="Genomic_DNA"/>
</dbReference>
<dbReference type="GO" id="GO:0016020">
    <property type="term" value="C:membrane"/>
    <property type="evidence" value="ECO:0007669"/>
    <property type="project" value="UniProtKB-SubCell"/>
</dbReference>
<keyword evidence="2 6" id="KW-0328">Glycosyltransferase</keyword>
<keyword evidence="3 6" id="KW-0808">Transferase</keyword>
<evidence type="ECO:0000313" key="8">
    <source>
        <dbReference type="EMBL" id="KAK5984819.1"/>
    </source>
</evidence>
<evidence type="ECO:0000256" key="2">
    <source>
        <dbReference type="ARBA" id="ARBA00022676"/>
    </source>
</evidence>
<dbReference type="PANTHER" id="PTHR48043:SF18">
    <property type="entry name" value="GLUCURONOSYLTRANSFERASE"/>
    <property type="match status" value="1"/>
</dbReference>
<feature type="non-terminal residue" evidence="8">
    <location>
        <position position="1"/>
    </location>
</feature>
<dbReference type="GO" id="GO:0015020">
    <property type="term" value="F:glucuronosyltransferase activity"/>
    <property type="evidence" value="ECO:0007669"/>
    <property type="project" value="UniProtKB-EC"/>
</dbReference>
<proteinExistence type="inferred from homology"/>
<accession>A0AAN8FXA6</accession>
<comment type="subcellular location">
    <subcellularLocation>
        <location evidence="7">Membrane</location>
        <topology evidence="7">Single-pass membrane protein</topology>
    </subcellularLocation>
</comment>
<evidence type="ECO:0000313" key="9">
    <source>
        <dbReference type="Proteomes" id="UP001331761"/>
    </source>
</evidence>
<evidence type="ECO:0000256" key="1">
    <source>
        <dbReference type="ARBA" id="ARBA00009995"/>
    </source>
</evidence>
<comment type="similarity">
    <text evidence="1 6">Belongs to the UDP-glycosyltransferase family.</text>
</comment>
<dbReference type="InterPro" id="IPR035595">
    <property type="entry name" value="UDP_glycos_trans_CS"/>
</dbReference>
<name>A0AAN8FXA6_TRICO</name>
<evidence type="ECO:0000256" key="6">
    <source>
        <dbReference type="RuleBase" id="RU003718"/>
    </source>
</evidence>
<organism evidence="8 9">
    <name type="scientific">Trichostrongylus colubriformis</name>
    <name type="common">Black scour worm</name>
    <dbReference type="NCBI Taxonomy" id="6319"/>
    <lineage>
        <taxon>Eukaryota</taxon>
        <taxon>Metazoa</taxon>
        <taxon>Ecdysozoa</taxon>
        <taxon>Nematoda</taxon>
        <taxon>Chromadorea</taxon>
        <taxon>Rhabditida</taxon>
        <taxon>Rhabditina</taxon>
        <taxon>Rhabditomorpha</taxon>
        <taxon>Strongyloidea</taxon>
        <taxon>Trichostrongylidae</taxon>
        <taxon>Trichostrongylus</taxon>
    </lineage>
</organism>
<protein>
    <recommendedName>
        <fullName evidence="7">UDP-glucuronosyltransferase</fullName>
        <ecNumber evidence="7">2.4.1.17</ecNumber>
    </recommendedName>
</protein>
<dbReference type="Pfam" id="PF00201">
    <property type="entry name" value="UDPGT"/>
    <property type="match status" value="1"/>
</dbReference>
<evidence type="ECO:0000256" key="5">
    <source>
        <dbReference type="ARBA" id="ARBA00047475"/>
    </source>
</evidence>
<dbReference type="InterPro" id="IPR002213">
    <property type="entry name" value="UDP_glucos_trans"/>
</dbReference>